<keyword evidence="17" id="KW-1185">Reference proteome</keyword>
<dbReference type="InterPro" id="IPR027268">
    <property type="entry name" value="Peptidase_M4/M1_CTD_sf"/>
</dbReference>
<evidence type="ECO:0000256" key="5">
    <source>
        <dbReference type="ARBA" id="ARBA00015611"/>
    </source>
</evidence>
<dbReference type="RefSeq" id="WP_252111549.1">
    <property type="nucleotide sequence ID" value="NZ_JAMSHT010000001.1"/>
</dbReference>
<keyword evidence="14" id="KW-0472">Membrane</keyword>
<accession>A0A9X2J1V7</accession>
<dbReference type="EC" id="3.4.11.2" evidence="4"/>
<feature type="active site" description="Proton acceptor" evidence="12">
    <location>
        <position position="348"/>
    </location>
</feature>
<dbReference type="CDD" id="cd09603">
    <property type="entry name" value="M1_APN_like"/>
    <property type="match status" value="1"/>
</dbReference>
<dbReference type="GO" id="GO:0006508">
    <property type="term" value="P:proteolysis"/>
    <property type="evidence" value="ECO:0007669"/>
    <property type="project" value="UniProtKB-KW"/>
</dbReference>
<comment type="catalytic activity">
    <reaction evidence="1">
        <text>Release of an N-terminal amino acid, Xaa-|-Yaa- from a peptide, amide or arylamide. Xaa is preferably Ala, but may be most amino acids including Pro (slow action). When a terminal hydrophobic residue is followed by a prolyl residue, the two may be released as an intact Xaa-Pro dipeptide.</text>
        <dbReference type="EC" id="3.4.11.2"/>
    </reaction>
</comment>
<dbReference type="PRINTS" id="PR00756">
    <property type="entry name" value="ALADIPTASE"/>
</dbReference>
<feature type="binding site" evidence="13">
    <location>
        <position position="351"/>
    </location>
    <ligand>
        <name>Zn(2+)</name>
        <dbReference type="ChEBI" id="CHEBI:29105"/>
        <note>catalytic</note>
    </ligand>
</feature>
<dbReference type="SUPFAM" id="SSF63737">
    <property type="entry name" value="Leukotriene A4 hydrolase N-terminal domain"/>
    <property type="match status" value="1"/>
</dbReference>
<protein>
    <recommendedName>
        <fullName evidence="5">Aminopeptidase N</fullName>
        <ecNumber evidence="4">3.4.11.2</ecNumber>
    </recommendedName>
</protein>
<comment type="similarity">
    <text evidence="3">Belongs to the peptidase M1 family.</text>
</comment>
<dbReference type="AlphaFoldDB" id="A0A9X2J1V7"/>
<keyword evidence="14" id="KW-1133">Transmembrane helix</keyword>
<dbReference type="Pfam" id="PF01433">
    <property type="entry name" value="Peptidase_M1"/>
    <property type="match status" value="1"/>
</dbReference>
<evidence type="ECO:0000256" key="9">
    <source>
        <dbReference type="ARBA" id="ARBA00022801"/>
    </source>
</evidence>
<keyword evidence="8 13" id="KW-0479">Metal-binding</keyword>
<proteinExistence type="inferred from homology"/>
<feature type="transmembrane region" description="Helical" evidence="14">
    <location>
        <begin position="12"/>
        <end position="33"/>
    </location>
</feature>
<keyword evidence="7" id="KW-0645">Protease</keyword>
<evidence type="ECO:0000256" key="12">
    <source>
        <dbReference type="PIRSR" id="PIRSR634015-1"/>
    </source>
</evidence>
<dbReference type="Gene3D" id="2.60.40.1730">
    <property type="entry name" value="tricorn interacting facor f3 domain"/>
    <property type="match status" value="1"/>
</dbReference>
<dbReference type="GO" id="GO:0008270">
    <property type="term" value="F:zinc ion binding"/>
    <property type="evidence" value="ECO:0007669"/>
    <property type="project" value="InterPro"/>
</dbReference>
<evidence type="ECO:0000256" key="10">
    <source>
        <dbReference type="ARBA" id="ARBA00022833"/>
    </source>
</evidence>
<keyword evidence="6" id="KW-0963">Cytoplasm</keyword>
<dbReference type="Gene3D" id="1.10.390.10">
    <property type="entry name" value="Neutral Protease Domain 2"/>
    <property type="match status" value="1"/>
</dbReference>
<feature type="active site" description="Proton donor" evidence="12">
    <location>
        <position position="430"/>
    </location>
</feature>
<evidence type="ECO:0000256" key="8">
    <source>
        <dbReference type="ARBA" id="ARBA00022723"/>
    </source>
</evidence>
<comment type="cofactor">
    <cofactor evidence="13">
        <name>Zn(2+)</name>
        <dbReference type="ChEBI" id="CHEBI:29105"/>
    </cofactor>
    <text evidence="13">Binds 1 zinc ion per subunit.</text>
</comment>
<comment type="caution">
    <text evidence="16">The sequence shown here is derived from an EMBL/GenBank/DDBJ whole genome shotgun (WGS) entry which is preliminary data.</text>
</comment>
<feature type="binding site" evidence="13">
    <location>
        <position position="347"/>
    </location>
    <ligand>
        <name>Zn(2+)</name>
        <dbReference type="ChEBI" id="CHEBI:29105"/>
        <note>catalytic</note>
    </ligand>
</feature>
<sequence length="593" mass="66714">MSETGAKRGLSTTGWLLIAMLGICVLAAAIYFLTGRDSGRTGAPELDPQTADSGRPLTAEQLSVSFDAADLTWEIFPEREAIAGDATLSFTVRQPIDRLQLDLDNRYAIETVELDGALLDADAYAKEIGQLVITLPRTYDMNEPLSLRVVYEGQPHVAIRPPWEGGFMWEETDDGAPFVSTAVQLDGCDLFWPCFDNSLSEIGEVTTHMIVPEGLVAPGHGVKIGQETLEDGREKYSWRIKNPNNYAISINVAPYVELTGEYESQYGNTIPLYFWHLPGYESQAAELFAEWPDVLDFFETQIGPFPFSDEKLGVVETPHLGMEHQTLNAYGNDYRKGPEGYDWLFQHELAHEWFGNQLTNTDWNHMWLHEGFGAYMQPLYTRWKNGEMAYNAAMFEQRQGIQNRAPIVSDKEMTIDSVYLQEGGPGGDIYAKGSWVLHTLRLLIGDEAFFDATRRLVYGRPDPMPGNFEPRFADTAEFERLASEEAGQDLGWFFDVYLRQAALPRLEMQRSDDEVRFTWVAPADLPFPMPLDVRVGNETVRLPMSDGTGRIALPNARTKVVADPMGKILQQSDNIDRYQAWMAEQATVRGNAQ</sequence>
<dbReference type="EMBL" id="JAMSHT010000001">
    <property type="protein sequence ID" value="MCM8556390.1"/>
    <property type="molecule type" value="Genomic_DNA"/>
</dbReference>
<keyword evidence="11" id="KW-0482">Metalloprotease</keyword>
<evidence type="ECO:0000256" key="13">
    <source>
        <dbReference type="PIRSR" id="PIRSR634015-3"/>
    </source>
</evidence>
<evidence type="ECO:0000256" key="4">
    <source>
        <dbReference type="ARBA" id="ARBA00012564"/>
    </source>
</evidence>
<organism evidence="16 17">
    <name type="scientific">Sphingomicrobium sediminis</name>
    <dbReference type="NCBI Taxonomy" id="2950949"/>
    <lineage>
        <taxon>Bacteria</taxon>
        <taxon>Pseudomonadati</taxon>
        <taxon>Pseudomonadota</taxon>
        <taxon>Alphaproteobacteria</taxon>
        <taxon>Sphingomonadales</taxon>
        <taxon>Sphingomonadaceae</taxon>
        <taxon>Sphingomicrobium</taxon>
    </lineage>
</organism>
<keyword evidence="14" id="KW-0812">Transmembrane</keyword>
<dbReference type="PANTHER" id="PTHR45726:SF3">
    <property type="entry name" value="LEUKOTRIENE A-4 HYDROLASE"/>
    <property type="match status" value="1"/>
</dbReference>
<evidence type="ECO:0000256" key="1">
    <source>
        <dbReference type="ARBA" id="ARBA00000098"/>
    </source>
</evidence>
<dbReference type="Proteomes" id="UP001155128">
    <property type="component" value="Unassembled WGS sequence"/>
</dbReference>
<dbReference type="InterPro" id="IPR034015">
    <property type="entry name" value="M1_LTA4H"/>
</dbReference>
<feature type="binding site" evidence="13">
    <location>
        <position position="370"/>
    </location>
    <ligand>
        <name>Zn(2+)</name>
        <dbReference type="ChEBI" id="CHEBI:29105"/>
        <note>catalytic</note>
    </ligand>
</feature>
<evidence type="ECO:0000256" key="2">
    <source>
        <dbReference type="ARBA" id="ARBA00004496"/>
    </source>
</evidence>
<evidence type="ECO:0000259" key="15">
    <source>
        <dbReference type="Pfam" id="PF01433"/>
    </source>
</evidence>
<dbReference type="InterPro" id="IPR001930">
    <property type="entry name" value="Peptidase_M1"/>
</dbReference>
<feature type="domain" description="Peptidase M1 membrane alanine aminopeptidase" evidence="15">
    <location>
        <begin position="346"/>
        <end position="457"/>
    </location>
</feature>
<evidence type="ECO:0000256" key="7">
    <source>
        <dbReference type="ARBA" id="ARBA00022670"/>
    </source>
</evidence>
<evidence type="ECO:0000313" key="16">
    <source>
        <dbReference type="EMBL" id="MCM8556390.1"/>
    </source>
</evidence>
<evidence type="ECO:0000256" key="3">
    <source>
        <dbReference type="ARBA" id="ARBA00010136"/>
    </source>
</evidence>
<dbReference type="GO" id="GO:0016285">
    <property type="term" value="F:alanyl aminopeptidase activity"/>
    <property type="evidence" value="ECO:0007669"/>
    <property type="project" value="UniProtKB-EC"/>
</dbReference>
<dbReference type="GO" id="GO:0008237">
    <property type="term" value="F:metallopeptidase activity"/>
    <property type="evidence" value="ECO:0007669"/>
    <property type="project" value="UniProtKB-KW"/>
</dbReference>
<dbReference type="InterPro" id="IPR014782">
    <property type="entry name" value="Peptidase_M1_dom"/>
</dbReference>
<reference evidence="16" key="1">
    <citation type="submission" date="2022-06" db="EMBL/GenBank/DDBJ databases">
        <title>Sphingomicrobium sedimins sp. nov., a marine bacterium isolated from tidal flat.</title>
        <authorList>
            <person name="Kim C.-H."/>
            <person name="Yoo Y."/>
            <person name="Kim J.-J."/>
        </authorList>
    </citation>
    <scope>NUCLEOTIDE SEQUENCE</scope>
    <source>
        <strain evidence="16">GRR-S6-50</strain>
    </source>
</reference>
<gene>
    <name evidence="16" type="ORF">NDO55_00975</name>
</gene>
<dbReference type="SUPFAM" id="SSF55486">
    <property type="entry name" value="Metalloproteases ('zincins'), catalytic domain"/>
    <property type="match status" value="1"/>
</dbReference>
<comment type="subcellular location">
    <subcellularLocation>
        <location evidence="2">Cytoplasm</location>
    </subcellularLocation>
</comment>
<dbReference type="PANTHER" id="PTHR45726">
    <property type="entry name" value="LEUKOTRIENE A-4 HYDROLASE"/>
    <property type="match status" value="1"/>
</dbReference>
<evidence type="ECO:0000313" key="17">
    <source>
        <dbReference type="Proteomes" id="UP001155128"/>
    </source>
</evidence>
<dbReference type="GO" id="GO:0005737">
    <property type="term" value="C:cytoplasm"/>
    <property type="evidence" value="ECO:0007669"/>
    <property type="project" value="UniProtKB-SubCell"/>
</dbReference>
<keyword evidence="10 13" id="KW-0862">Zinc</keyword>
<evidence type="ECO:0000256" key="11">
    <source>
        <dbReference type="ARBA" id="ARBA00023049"/>
    </source>
</evidence>
<keyword evidence="9" id="KW-0378">Hydrolase</keyword>
<name>A0A9X2J1V7_9SPHN</name>
<evidence type="ECO:0000256" key="14">
    <source>
        <dbReference type="SAM" id="Phobius"/>
    </source>
</evidence>
<evidence type="ECO:0000256" key="6">
    <source>
        <dbReference type="ARBA" id="ARBA00022490"/>
    </source>
</evidence>
<dbReference type="InterPro" id="IPR042097">
    <property type="entry name" value="Aminopeptidase_N-like_N_sf"/>
</dbReference>